<feature type="coiled-coil region" evidence="1">
    <location>
        <begin position="317"/>
        <end position="365"/>
    </location>
</feature>
<name>A0A140L4N5_9FIRM</name>
<dbReference type="Proteomes" id="UP000070427">
    <property type="component" value="Unassembled WGS sequence"/>
</dbReference>
<keyword evidence="3" id="KW-1185">Reference proteome</keyword>
<comment type="caution">
    <text evidence="2">The sequence shown here is derived from an EMBL/GenBank/DDBJ whole genome shotgun (WGS) entry which is preliminary data.</text>
</comment>
<dbReference type="AlphaFoldDB" id="A0A140L4N5"/>
<keyword evidence="1" id="KW-0175">Coiled coil</keyword>
<dbReference type="InParanoid" id="A0A140L4N5"/>
<dbReference type="EMBL" id="LOED01000026">
    <property type="protein sequence ID" value="KXG75510.1"/>
    <property type="molecule type" value="Genomic_DNA"/>
</dbReference>
<reference evidence="2 3" key="1">
    <citation type="submission" date="2015-12" db="EMBL/GenBank/DDBJ databases">
        <title>Draft genome sequnece of Fervidicola ferrireducens strain Y170.</title>
        <authorList>
            <person name="Patel B.K."/>
        </authorList>
    </citation>
    <scope>NUCLEOTIDE SEQUENCE [LARGE SCALE GENOMIC DNA]</scope>
    <source>
        <strain evidence="2 3">Y170</strain>
    </source>
</reference>
<dbReference type="RefSeq" id="WP_066354275.1">
    <property type="nucleotide sequence ID" value="NZ_LOED01000026.1"/>
</dbReference>
<dbReference type="STRING" id="520764.AN618_18830"/>
<proteinExistence type="predicted"/>
<evidence type="ECO:0000313" key="2">
    <source>
        <dbReference type="EMBL" id="KXG75510.1"/>
    </source>
</evidence>
<protein>
    <submittedName>
        <fullName evidence="2">Uncharacterized protein</fullName>
    </submittedName>
</protein>
<evidence type="ECO:0000256" key="1">
    <source>
        <dbReference type="SAM" id="Coils"/>
    </source>
</evidence>
<accession>A0A140L4N5</accession>
<sequence length="369" mass="42708">MQVKDPFNGIAFPGVKRDVREWLSSQPDPYKALVRYLMTGKLTKAESDKPVSGRDDSCGVYWHIGRAITELGCKSEEHINKIARAAGYGPSYLKLMIDTYKFYPNGVPEEIKNTIQLRERLKKYRDLEEGFKEEDCKTDAARLLVKFRNRFNLTGLEREQALEKMKEALKYPDPFAAFLSLMVKGRPIESAYVTALEAPLKDEAKAFKWHMGRAVYELLKYGPTIKFKDICRACGLTEEVLSHYYMTYREFLTRKMRKSDEKNEEAYSAACQELSMYALKKGKPVPNKVIDTVAEAYGVSPNGLKNHWANYCKEKLHPSLQAVIEMYEQKVSELQRKNDELMEEIGRYRERLARASELLQRFENMLKIA</sequence>
<gene>
    <name evidence="2" type="ORF">AN618_18830</name>
</gene>
<evidence type="ECO:0000313" key="3">
    <source>
        <dbReference type="Proteomes" id="UP000070427"/>
    </source>
</evidence>
<organism evidence="2 3">
    <name type="scientific">Fervidicola ferrireducens</name>
    <dbReference type="NCBI Taxonomy" id="520764"/>
    <lineage>
        <taxon>Bacteria</taxon>
        <taxon>Bacillati</taxon>
        <taxon>Bacillota</taxon>
        <taxon>Clostridia</taxon>
        <taxon>Thermosediminibacterales</taxon>
        <taxon>Thermosediminibacteraceae</taxon>
        <taxon>Fervidicola</taxon>
    </lineage>
</organism>